<organism evidence="2 3">
    <name type="scientific">Sphingomonas pokkalii</name>
    <dbReference type="NCBI Taxonomy" id="2175090"/>
    <lineage>
        <taxon>Bacteria</taxon>
        <taxon>Pseudomonadati</taxon>
        <taxon>Pseudomonadota</taxon>
        <taxon>Alphaproteobacteria</taxon>
        <taxon>Sphingomonadales</taxon>
        <taxon>Sphingomonadaceae</taxon>
        <taxon>Sphingomonas</taxon>
    </lineage>
</organism>
<dbReference type="Proteomes" id="UP000245890">
    <property type="component" value="Unassembled WGS sequence"/>
</dbReference>
<comment type="caution">
    <text evidence="2">The sequence shown here is derived from an EMBL/GenBank/DDBJ whole genome shotgun (WGS) entry which is preliminary data.</text>
</comment>
<evidence type="ECO:0000313" key="3">
    <source>
        <dbReference type="Proteomes" id="UP000245890"/>
    </source>
</evidence>
<dbReference type="InterPro" id="IPR001509">
    <property type="entry name" value="Epimerase_deHydtase"/>
</dbReference>
<dbReference type="RefSeq" id="WP_116469111.1">
    <property type="nucleotide sequence ID" value="NZ_QENQ01000001.1"/>
</dbReference>
<keyword evidence="3" id="KW-1185">Reference proteome</keyword>
<dbReference type="InterPro" id="IPR020904">
    <property type="entry name" value="Sc_DH/Rdtase_CS"/>
</dbReference>
<evidence type="ECO:0000259" key="1">
    <source>
        <dbReference type="Pfam" id="PF01370"/>
    </source>
</evidence>
<gene>
    <name evidence="2" type="ORF">DD559_10405</name>
</gene>
<proteinExistence type="predicted"/>
<dbReference type="EMBL" id="QENQ01000001">
    <property type="protein sequence ID" value="PVX29679.1"/>
    <property type="molecule type" value="Genomic_DNA"/>
</dbReference>
<feature type="domain" description="NAD-dependent epimerase/dehydratase" evidence="1">
    <location>
        <begin position="3"/>
        <end position="216"/>
    </location>
</feature>
<dbReference type="OrthoDB" id="9801056at2"/>
<sequence>MRVLLTGSSGWLGRFLAPMLRGAGHHVTGLDVAPGTDTQVLGSVADRALVERVFADHGIEAVIHAGGLHKPDIVRYPAQTFVDVNVAGTLNLLECAKAAGHDRFVFTSTTSLMISQAIRDEASDAAVWLDETSGPIEPRNIYGVTKLAAEGLCRIAALEHGLATIVLRTSRFFPEDDDTHAVPSGENLKANELLHRRLTVEDAARAHLAALERAPAVGHSVFVISAPTPFGREDCAELKRDAAAVIARSFPEAASLYAARGWTLPASIGRVYDAGLAERVLGFRCATDFAAVLAALRDGGPLPFAHDPAYVSPKERGGDGPVLA</sequence>
<dbReference type="PANTHER" id="PTHR43245">
    <property type="entry name" value="BIFUNCTIONAL POLYMYXIN RESISTANCE PROTEIN ARNA"/>
    <property type="match status" value="1"/>
</dbReference>
<name>A0A2U0SEA2_9SPHN</name>
<dbReference type="Pfam" id="PF01370">
    <property type="entry name" value="Epimerase"/>
    <property type="match status" value="1"/>
</dbReference>
<protein>
    <submittedName>
        <fullName evidence="2">NAD-dependent epimerase/dehydratase</fullName>
    </submittedName>
</protein>
<dbReference type="Gene3D" id="3.40.50.720">
    <property type="entry name" value="NAD(P)-binding Rossmann-like Domain"/>
    <property type="match status" value="1"/>
</dbReference>
<dbReference type="CDD" id="cd08946">
    <property type="entry name" value="SDR_e"/>
    <property type="match status" value="1"/>
</dbReference>
<accession>A0A2U0SEA2</accession>
<dbReference type="SUPFAM" id="SSF51735">
    <property type="entry name" value="NAD(P)-binding Rossmann-fold domains"/>
    <property type="match status" value="1"/>
</dbReference>
<evidence type="ECO:0000313" key="2">
    <source>
        <dbReference type="EMBL" id="PVX29679.1"/>
    </source>
</evidence>
<dbReference type="InterPro" id="IPR036291">
    <property type="entry name" value="NAD(P)-bd_dom_sf"/>
</dbReference>
<dbReference type="InterPro" id="IPR050177">
    <property type="entry name" value="Lipid_A_modif_metabolic_enz"/>
</dbReference>
<dbReference type="PANTHER" id="PTHR43245:SF54">
    <property type="entry name" value="BLL0593 PROTEIN"/>
    <property type="match status" value="1"/>
</dbReference>
<reference evidence="2 3" key="1">
    <citation type="submission" date="2018-05" db="EMBL/GenBank/DDBJ databases">
        <title>Description of Sphingomonas pokkalii sp nov, isolated from the rhizosphere of saline tolerant pokkali rice and its draft genome analysis.</title>
        <authorList>
            <person name="Menon R."/>
            <person name="Kumari S."/>
            <person name="Rameshkumar N."/>
        </authorList>
    </citation>
    <scope>NUCLEOTIDE SEQUENCE [LARGE SCALE GENOMIC DNA]</scope>
    <source>
        <strain evidence="2 3">L3B27</strain>
    </source>
</reference>
<dbReference type="PROSITE" id="PS00061">
    <property type="entry name" value="ADH_SHORT"/>
    <property type="match status" value="1"/>
</dbReference>
<dbReference type="AlphaFoldDB" id="A0A2U0SEA2"/>